<organism evidence="2 3">
    <name type="scientific">Oryza meyeriana var. granulata</name>
    <dbReference type="NCBI Taxonomy" id="110450"/>
    <lineage>
        <taxon>Eukaryota</taxon>
        <taxon>Viridiplantae</taxon>
        <taxon>Streptophyta</taxon>
        <taxon>Embryophyta</taxon>
        <taxon>Tracheophyta</taxon>
        <taxon>Spermatophyta</taxon>
        <taxon>Magnoliopsida</taxon>
        <taxon>Liliopsida</taxon>
        <taxon>Poales</taxon>
        <taxon>Poaceae</taxon>
        <taxon>BOP clade</taxon>
        <taxon>Oryzoideae</taxon>
        <taxon>Oryzeae</taxon>
        <taxon>Oryzinae</taxon>
        <taxon>Oryza</taxon>
        <taxon>Oryza meyeriana</taxon>
    </lineage>
</organism>
<evidence type="ECO:0000313" key="2">
    <source>
        <dbReference type="EMBL" id="KAF0931272.1"/>
    </source>
</evidence>
<protein>
    <recommendedName>
        <fullName evidence="4">DUF834 domain-containing protein</fullName>
    </recommendedName>
</protein>
<gene>
    <name evidence="2" type="ORF">E2562_002619</name>
</gene>
<accession>A0A6G1F380</accession>
<sequence length="69" mass="7296">MEMAAEARPMRGRTAPSSPLSLADWGGNSETEPEMTARRIHGDATEAALERGRSGGRGRSGARRLGAET</sequence>
<name>A0A6G1F380_9ORYZ</name>
<feature type="compositionally biased region" description="Basic and acidic residues" evidence="1">
    <location>
        <begin position="35"/>
        <end position="53"/>
    </location>
</feature>
<evidence type="ECO:0000313" key="3">
    <source>
        <dbReference type="Proteomes" id="UP000479710"/>
    </source>
</evidence>
<dbReference type="AlphaFoldDB" id="A0A6G1F380"/>
<evidence type="ECO:0000256" key="1">
    <source>
        <dbReference type="SAM" id="MobiDB-lite"/>
    </source>
</evidence>
<proteinExistence type="predicted"/>
<evidence type="ECO:0008006" key="4">
    <source>
        <dbReference type="Google" id="ProtNLM"/>
    </source>
</evidence>
<dbReference type="EMBL" id="SPHZ02000001">
    <property type="protein sequence ID" value="KAF0931272.1"/>
    <property type="molecule type" value="Genomic_DNA"/>
</dbReference>
<reference evidence="2 3" key="1">
    <citation type="submission" date="2019-11" db="EMBL/GenBank/DDBJ databases">
        <title>Whole genome sequence of Oryza granulata.</title>
        <authorList>
            <person name="Li W."/>
        </authorList>
    </citation>
    <scope>NUCLEOTIDE SEQUENCE [LARGE SCALE GENOMIC DNA]</scope>
    <source>
        <strain evidence="3">cv. Menghai</strain>
        <tissue evidence="2">Leaf</tissue>
    </source>
</reference>
<keyword evidence="3" id="KW-1185">Reference proteome</keyword>
<comment type="caution">
    <text evidence="2">The sequence shown here is derived from an EMBL/GenBank/DDBJ whole genome shotgun (WGS) entry which is preliminary data.</text>
</comment>
<dbReference type="Proteomes" id="UP000479710">
    <property type="component" value="Unassembled WGS sequence"/>
</dbReference>
<feature type="region of interest" description="Disordered" evidence="1">
    <location>
        <begin position="1"/>
        <end position="69"/>
    </location>
</feature>